<dbReference type="Pfam" id="PF13936">
    <property type="entry name" value="HTH_38"/>
    <property type="match status" value="1"/>
</dbReference>
<accession>A0A7W8A5T8</accession>
<dbReference type="InterPro" id="IPR011991">
    <property type="entry name" value="ArsR-like_HTH"/>
</dbReference>
<keyword evidence="5" id="KW-1185">Reference proteome</keyword>
<sequence length="239" mass="26505">MPGQRLTQQDRRQIAAGLRDGLTYAAIARNLDRPTSTITREVMRNGGPNDYRADQAHRASRQPVRQGSGRSASGRAADLGARDPRVVERVSKHLTELLMQSGLPQMMARVVAALFTTDGGSLTSAELVRRLGVSPASISKAVAYLEEMEIIKRERDPRGRAERYVMDDDVWYQAMLASVRINTLIAEASRSSAQALGVDTPAGTRLDKLGQFLILVSDDLQRSAEHWRHIYAPEQQQKQ</sequence>
<dbReference type="Proteomes" id="UP000568380">
    <property type="component" value="Unassembled WGS sequence"/>
</dbReference>
<dbReference type="Pfam" id="PF12802">
    <property type="entry name" value="MarR_2"/>
    <property type="match status" value="1"/>
</dbReference>
<dbReference type="CDD" id="cd00090">
    <property type="entry name" value="HTH_ARSR"/>
    <property type="match status" value="1"/>
</dbReference>
<evidence type="ECO:0000259" key="3">
    <source>
        <dbReference type="Pfam" id="PF13936"/>
    </source>
</evidence>
<keyword evidence="4" id="KW-0238">DNA-binding</keyword>
<evidence type="ECO:0000256" key="1">
    <source>
        <dbReference type="SAM" id="MobiDB-lite"/>
    </source>
</evidence>
<dbReference type="GO" id="GO:0032196">
    <property type="term" value="P:transposition"/>
    <property type="evidence" value="ECO:0007669"/>
    <property type="project" value="TreeGrafter"/>
</dbReference>
<dbReference type="PANTHER" id="PTHR10948">
    <property type="entry name" value="TRANSPOSASE"/>
    <property type="match status" value="1"/>
</dbReference>
<feature type="region of interest" description="Disordered" evidence="1">
    <location>
        <begin position="40"/>
        <end position="83"/>
    </location>
</feature>
<dbReference type="SUPFAM" id="SSF46785">
    <property type="entry name" value="Winged helix' DNA-binding domain"/>
    <property type="match status" value="1"/>
</dbReference>
<dbReference type="GO" id="GO:0003700">
    <property type="term" value="F:DNA-binding transcription factor activity"/>
    <property type="evidence" value="ECO:0007669"/>
    <property type="project" value="InterPro"/>
</dbReference>
<dbReference type="AlphaFoldDB" id="A0A7W8A5T8"/>
<dbReference type="GO" id="GO:0005829">
    <property type="term" value="C:cytosol"/>
    <property type="evidence" value="ECO:0007669"/>
    <property type="project" value="TreeGrafter"/>
</dbReference>
<feature type="domain" description="Transposase IS30-like HTH" evidence="3">
    <location>
        <begin position="3"/>
        <end position="45"/>
    </location>
</feature>
<dbReference type="InterPro" id="IPR025246">
    <property type="entry name" value="IS30-like_HTH"/>
</dbReference>
<dbReference type="InterPro" id="IPR036390">
    <property type="entry name" value="WH_DNA-bd_sf"/>
</dbReference>
<dbReference type="InterPro" id="IPR000835">
    <property type="entry name" value="HTH_MarR-typ"/>
</dbReference>
<dbReference type="Gene3D" id="1.10.10.10">
    <property type="entry name" value="Winged helix-like DNA-binding domain superfamily/Winged helix DNA-binding domain"/>
    <property type="match status" value="1"/>
</dbReference>
<proteinExistence type="predicted"/>
<feature type="domain" description="HTH marR-type" evidence="2">
    <location>
        <begin position="102"/>
        <end position="160"/>
    </location>
</feature>
<reference evidence="4 5" key="1">
    <citation type="submission" date="2020-08" db="EMBL/GenBank/DDBJ databases">
        <title>Genomic Encyclopedia of Type Strains, Phase IV (KMG-IV): sequencing the most valuable type-strain genomes for metagenomic binning, comparative biology and taxonomic classification.</title>
        <authorList>
            <person name="Goeker M."/>
        </authorList>
    </citation>
    <scope>NUCLEOTIDE SEQUENCE [LARGE SCALE GENOMIC DNA]</scope>
    <source>
        <strain evidence="4 5">DSM 45385</strain>
    </source>
</reference>
<evidence type="ECO:0000259" key="2">
    <source>
        <dbReference type="Pfam" id="PF12802"/>
    </source>
</evidence>
<name>A0A7W8A5T8_9ACTN</name>
<dbReference type="GO" id="GO:0004803">
    <property type="term" value="F:transposase activity"/>
    <property type="evidence" value="ECO:0007669"/>
    <property type="project" value="TreeGrafter"/>
</dbReference>
<evidence type="ECO:0000313" key="4">
    <source>
        <dbReference type="EMBL" id="MBB5080132.1"/>
    </source>
</evidence>
<organism evidence="4 5">
    <name type="scientific">Nonomuraea endophytica</name>
    <dbReference type="NCBI Taxonomy" id="714136"/>
    <lineage>
        <taxon>Bacteria</taxon>
        <taxon>Bacillati</taxon>
        <taxon>Actinomycetota</taxon>
        <taxon>Actinomycetes</taxon>
        <taxon>Streptosporangiales</taxon>
        <taxon>Streptosporangiaceae</taxon>
        <taxon>Nonomuraea</taxon>
    </lineage>
</organism>
<evidence type="ECO:0000313" key="5">
    <source>
        <dbReference type="Proteomes" id="UP000568380"/>
    </source>
</evidence>
<gene>
    <name evidence="4" type="ORF">HNR40_005618</name>
</gene>
<protein>
    <submittedName>
        <fullName evidence="4">DNA-binding transcriptional regulator GbsR (MarR family)</fullName>
    </submittedName>
</protein>
<dbReference type="PANTHER" id="PTHR10948:SF23">
    <property type="entry name" value="TRANSPOSASE INSI FOR INSERTION SEQUENCE ELEMENT IS30A-RELATED"/>
    <property type="match status" value="1"/>
</dbReference>
<dbReference type="InterPro" id="IPR036388">
    <property type="entry name" value="WH-like_DNA-bd_sf"/>
</dbReference>
<comment type="caution">
    <text evidence="4">The sequence shown here is derived from an EMBL/GenBank/DDBJ whole genome shotgun (WGS) entry which is preliminary data.</text>
</comment>
<dbReference type="EMBL" id="JACHIN010000007">
    <property type="protein sequence ID" value="MBB5080132.1"/>
    <property type="molecule type" value="Genomic_DNA"/>
</dbReference>
<dbReference type="RefSeq" id="WP_184966274.1">
    <property type="nucleotide sequence ID" value="NZ_JACHIN010000007.1"/>
</dbReference>
<dbReference type="InterPro" id="IPR051917">
    <property type="entry name" value="Transposase-Integrase"/>
</dbReference>
<dbReference type="GO" id="GO:0003677">
    <property type="term" value="F:DNA binding"/>
    <property type="evidence" value="ECO:0007669"/>
    <property type="project" value="UniProtKB-KW"/>
</dbReference>